<evidence type="ECO:0000313" key="1">
    <source>
        <dbReference type="EMBL" id="SDG82659.1"/>
    </source>
</evidence>
<dbReference type="AlphaFoldDB" id="A0A1G7XEN6"/>
<evidence type="ECO:0000313" key="2">
    <source>
        <dbReference type="Proteomes" id="UP000199643"/>
    </source>
</evidence>
<proteinExistence type="predicted"/>
<dbReference type="EMBL" id="FNCH01000011">
    <property type="protein sequence ID" value="SDG82659.1"/>
    <property type="molecule type" value="Genomic_DNA"/>
</dbReference>
<organism evidence="1 2">
    <name type="scientific">Pedobacter terrae</name>
    <dbReference type="NCBI Taxonomy" id="405671"/>
    <lineage>
        <taxon>Bacteria</taxon>
        <taxon>Pseudomonadati</taxon>
        <taxon>Bacteroidota</taxon>
        <taxon>Sphingobacteriia</taxon>
        <taxon>Sphingobacteriales</taxon>
        <taxon>Sphingobacteriaceae</taxon>
        <taxon>Pedobacter</taxon>
    </lineage>
</organism>
<accession>A0A1G7XEN6</accession>
<protein>
    <submittedName>
        <fullName evidence="1">Uncharacterized protein</fullName>
    </submittedName>
</protein>
<reference evidence="2" key="1">
    <citation type="submission" date="2016-10" db="EMBL/GenBank/DDBJ databases">
        <authorList>
            <person name="Varghese N."/>
            <person name="Submissions S."/>
        </authorList>
    </citation>
    <scope>NUCLEOTIDE SEQUENCE [LARGE SCALE GENOMIC DNA]</scope>
    <source>
        <strain evidence="2">DSM 17933</strain>
    </source>
</reference>
<dbReference type="RefSeq" id="WP_143009094.1">
    <property type="nucleotide sequence ID" value="NZ_FNCH01000011.1"/>
</dbReference>
<gene>
    <name evidence="1" type="ORF">SAMN05421827_111184</name>
</gene>
<dbReference type="Proteomes" id="UP000199643">
    <property type="component" value="Unassembled WGS sequence"/>
</dbReference>
<name>A0A1G7XEN6_9SPHI</name>
<sequence>MRNFLMYCFLSLGMVQGTKAQIVEQNDLYKIISSKIHKSYKKPDVHKVIVFSVFLTTNATGIVDSVFFSEVDRPITLEDIIDTKEIKQKYIGAKFKVKDIRNGLVVMPVMIRVLGDIKATYLASLGIDYANLFNVPDKQSKSKIILCKPTVVSFSIIDDL</sequence>
<keyword evidence="2" id="KW-1185">Reference proteome</keyword>